<proteinExistence type="predicted"/>
<reference evidence="2 3" key="1">
    <citation type="submission" date="2024-07" db="EMBL/GenBank/DDBJ databases">
        <authorList>
            <person name="Thanompreechachai J."/>
            <person name="Duangmal K."/>
        </authorList>
    </citation>
    <scope>NUCLEOTIDE SEQUENCE [LARGE SCALE GENOMIC DNA]</scope>
    <source>
        <strain evidence="2 3">TBRC 1896</strain>
    </source>
</reference>
<evidence type="ECO:0000313" key="3">
    <source>
        <dbReference type="Proteomes" id="UP001566476"/>
    </source>
</evidence>
<sequence length="340" mass="36272">MRRPFRGVHADAAAPPGVLRRIRDVVPLLPPGGVVGGWAAAWLHGARCLDGRAGGTELPVLVCVPGTRRMRPRPGVRVLRSELREDDVAEVSGVPVTSAVRTGLDLARLSETPRRGVVAVDALWAAGVTTGPAVLAHLEERPRLHGSPVARGAATLAVAGVRSPQETALRMLWLLDAGLPVPLVNHRVVDLDGHHLGRPDLLDEEAGVVGEFDGRGHLALDVSTVDHVRQEGLERHGLVVARFTSLDVRPEHARRTVWRRTTLGDGAWSGRVRGRGGSSADRYVATRSSGTGGSGRTGPATSRTSLAFRRRPVTGPVRLSARVRGRRGTPAPAPRRSGRR</sequence>
<accession>A0ABV4I733</accession>
<evidence type="ECO:0000256" key="1">
    <source>
        <dbReference type="SAM" id="MobiDB-lite"/>
    </source>
</evidence>
<dbReference type="EMBL" id="JBGGTQ010000012">
    <property type="protein sequence ID" value="MEZ0494498.1"/>
    <property type="molecule type" value="Genomic_DNA"/>
</dbReference>
<organism evidence="2 3">
    <name type="scientific">Kineococcus mangrovi</name>
    <dbReference type="NCBI Taxonomy" id="1660183"/>
    <lineage>
        <taxon>Bacteria</taxon>
        <taxon>Bacillati</taxon>
        <taxon>Actinomycetota</taxon>
        <taxon>Actinomycetes</taxon>
        <taxon>Kineosporiales</taxon>
        <taxon>Kineosporiaceae</taxon>
        <taxon>Kineococcus</taxon>
    </lineage>
</organism>
<comment type="caution">
    <text evidence="2">The sequence shown here is derived from an EMBL/GenBank/DDBJ whole genome shotgun (WGS) entry which is preliminary data.</text>
</comment>
<keyword evidence="3" id="KW-1185">Reference proteome</keyword>
<dbReference type="RefSeq" id="WP_370720731.1">
    <property type="nucleotide sequence ID" value="NZ_JBGGTQ010000012.1"/>
</dbReference>
<protein>
    <recommendedName>
        <fullName evidence="4">AbiEi antitoxin C-terminal domain-containing protein</fullName>
    </recommendedName>
</protein>
<feature type="region of interest" description="Disordered" evidence="1">
    <location>
        <begin position="268"/>
        <end position="340"/>
    </location>
</feature>
<evidence type="ECO:0008006" key="4">
    <source>
        <dbReference type="Google" id="ProtNLM"/>
    </source>
</evidence>
<dbReference type="Proteomes" id="UP001566476">
    <property type="component" value="Unassembled WGS sequence"/>
</dbReference>
<gene>
    <name evidence="2" type="ORF">AB2L28_19855</name>
</gene>
<name>A0ABV4I733_9ACTN</name>
<evidence type="ECO:0000313" key="2">
    <source>
        <dbReference type="EMBL" id="MEZ0494498.1"/>
    </source>
</evidence>